<dbReference type="PATRIC" id="fig|1280951.3.peg.2111"/>
<dbReference type="Pfam" id="PF07715">
    <property type="entry name" value="Plug"/>
    <property type="match status" value="1"/>
</dbReference>
<dbReference type="InterPro" id="IPR012910">
    <property type="entry name" value="Plug_dom"/>
</dbReference>
<evidence type="ECO:0000256" key="12">
    <source>
        <dbReference type="RuleBase" id="RU003357"/>
    </source>
</evidence>
<evidence type="ECO:0000256" key="13">
    <source>
        <dbReference type="SAM" id="SignalP"/>
    </source>
</evidence>
<feature type="domain" description="TonB-dependent receptor plug" evidence="15">
    <location>
        <begin position="66"/>
        <end position="173"/>
    </location>
</feature>
<evidence type="ECO:0000259" key="14">
    <source>
        <dbReference type="Pfam" id="PF00593"/>
    </source>
</evidence>
<evidence type="ECO:0000256" key="5">
    <source>
        <dbReference type="ARBA" id="ARBA00022692"/>
    </source>
</evidence>
<evidence type="ECO:0000256" key="11">
    <source>
        <dbReference type="PROSITE-ProRule" id="PRU01360"/>
    </source>
</evidence>
<protein>
    <submittedName>
        <fullName evidence="16">Putative TonB dependent receptor</fullName>
    </submittedName>
</protein>
<evidence type="ECO:0000256" key="2">
    <source>
        <dbReference type="ARBA" id="ARBA00022448"/>
    </source>
</evidence>
<reference evidence="16 17" key="1">
    <citation type="submission" date="2013-04" db="EMBL/GenBank/DDBJ databases">
        <title>Hyphomonas hirschiana VP5 Genome Sequencing.</title>
        <authorList>
            <person name="Lai Q."/>
            <person name="Shao Z."/>
        </authorList>
    </citation>
    <scope>NUCLEOTIDE SEQUENCE [LARGE SCALE GENOMIC DNA]</scope>
    <source>
        <strain evidence="16 17">VP5</strain>
    </source>
</reference>
<dbReference type="PROSITE" id="PS52016">
    <property type="entry name" value="TONB_DEPENDENT_REC_3"/>
    <property type="match status" value="1"/>
</dbReference>
<keyword evidence="10 11" id="KW-0998">Cell outer membrane</keyword>
<keyword evidence="6" id="KW-0408">Iron</keyword>
<evidence type="ECO:0000256" key="6">
    <source>
        <dbReference type="ARBA" id="ARBA00023004"/>
    </source>
</evidence>
<keyword evidence="7" id="KW-0406">Ion transport</keyword>
<keyword evidence="17" id="KW-1185">Reference proteome</keyword>
<evidence type="ECO:0000256" key="3">
    <source>
        <dbReference type="ARBA" id="ARBA00022452"/>
    </source>
</evidence>
<dbReference type="GO" id="GO:0009279">
    <property type="term" value="C:cell outer membrane"/>
    <property type="evidence" value="ECO:0007669"/>
    <property type="project" value="UniProtKB-SubCell"/>
</dbReference>
<evidence type="ECO:0000256" key="8">
    <source>
        <dbReference type="ARBA" id="ARBA00023077"/>
    </source>
</evidence>
<dbReference type="RefSeq" id="WP_011646484.1">
    <property type="nucleotide sequence ID" value="NZ_ARYI01000008.1"/>
</dbReference>
<evidence type="ECO:0000259" key="15">
    <source>
        <dbReference type="Pfam" id="PF07715"/>
    </source>
</evidence>
<organism evidence="16 17">
    <name type="scientific">Hyphomonas hirschiana VP5</name>
    <dbReference type="NCBI Taxonomy" id="1280951"/>
    <lineage>
        <taxon>Bacteria</taxon>
        <taxon>Pseudomonadati</taxon>
        <taxon>Pseudomonadota</taxon>
        <taxon>Alphaproteobacteria</taxon>
        <taxon>Hyphomonadales</taxon>
        <taxon>Hyphomonadaceae</taxon>
        <taxon>Hyphomonas</taxon>
    </lineage>
</organism>
<dbReference type="SUPFAM" id="SSF56935">
    <property type="entry name" value="Porins"/>
    <property type="match status" value="1"/>
</dbReference>
<dbReference type="Pfam" id="PF00593">
    <property type="entry name" value="TonB_dep_Rec_b-barrel"/>
    <property type="match status" value="1"/>
</dbReference>
<dbReference type="EMBL" id="ARYI01000008">
    <property type="protein sequence ID" value="KCZ93104.1"/>
    <property type="molecule type" value="Genomic_DNA"/>
</dbReference>
<keyword evidence="16" id="KW-0675">Receptor</keyword>
<proteinExistence type="inferred from homology"/>
<evidence type="ECO:0000256" key="1">
    <source>
        <dbReference type="ARBA" id="ARBA00004571"/>
    </source>
</evidence>
<evidence type="ECO:0000313" key="16">
    <source>
        <dbReference type="EMBL" id="KCZ93104.1"/>
    </source>
</evidence>
<comment type="subcellular location">
    <subcellularLocation>
        <location evidence="1 11">Cell outer membrane</location>
        <topology evidence="1 11">Multi-pass membrane protein</topology>
    </subcellularLocation>
</comment>
<dbReference type="InterPro" id="IPR039426">
    <property type="entry name" value="TonB-dep_rcpt-like"/>
</dbReference>
<dbReference type="InterPro" id="IPR036942">
    <property type="entry name" value="Beta-barrel_TonB_sf"/>
</dbReference>
<evidence type="ECO:0000256" key="10">
    <source>
        <dbReference type="ARBA" id="ARBA00023237"/>
    </source>
</evidence>
<sequence length="740" mass="79725">MKPLSIRLAAGACSLGVMAFCVATAHAQETMGQASGETAAAAEASQESARTLGTVTVTAQRRSESLQDVPVVVTVFGADEIAAARIQQIDDIVTRTPGLSFDAFPASQPRLYIRGIGSGDRGASGDPSSAVFLDEVYLGRPSAVAFDAFDVERIEVLKGPQGTLYGRNVVGGAINVISKRPVLDSFGAGASATAGNYGRLDGAAFLNAPVAGNTGAVRVSGSYRSNDGYVENPFLGRDVDDQETLSGRLQYYAEPTDSLRMHITLDGTRDRALGTANHVLELDETDPLSNFYAQNFDPDVTYGSDPGFMERDTWGARGEVAYDFSFATVTALLSYRDLDYGFGYDFDGGNPDPTSPGFNAINISGGNEETAELSSQELRFSSLPDSPVTWVVGLYRYNQDVLRTDSLILNADVIAPIELFDAFVADAELDSHAVFGDVSLPVTDKLTVFGGLRYSRDEKTQRVFNTDSNVPLRADDLFDATASADFDDLTYRAGLEYQLTPDHMAYASVSRGFKSGGFNGEPSDAAAAVTPFDPEVAVQYEAGHKSLFLDGTLIWNNSVFYVDYTDLQTTQTNNGVRIITNAGEAHIQGYETQLQVSPATNFNLAVAYAYTDAVFDEFVEDGVDYSGNQISRSPKHKVTVSPSYTLALANGPDLTFAVDYQYTSKIFDDNNNQPPELRDATSFVDARVVLDGLGNGMSVSLWGKNLTDERTRTFQGGFLGANFGAFNPPRTYGVTLSWDY</sequence>
<comment type="caution">
    <text evidence="16">The sequence shown here is derived from an EMBL/GenBank/DDBJ whole genome shotgun (WGS) entry which is preliminary data.</text>
</comment>
<evidence type="ECO:0000256" key="7">
    <source>
        <dbReference type="ARBA" id="ARBA00023065"/>
    </source>
</evidence>
<keyword evidence="4" id="KW-0410">Iron transport</keyword>
<feature type="signal peptide" evidence="13">
    <location>
        <begin position="1"/>
        <end position="19"/>
    </location>
</feature>
<dbReference type="Proteomes" id="UP000025061">
    <property type="component" value="Unassembled WGS sequence"/>
</dbReference>
<feature type="chain" id="PRO_5001572547" evidence="13">
    <location>
        <begin position="20"/>
        <end position="740"/>
    </location>
</feature>
<dbReference type="PANTHER" id="PTHR32552:SF81">
    <property type="entry name" value="TONB-DEPENDENT OUTER MEMBRANE RECEPTOR"/>
    <property type="match status" value="1"/>
</dbReference>
<keyword evidence="5 11" id="KW-0812">Transmembrane</keyword>
<dbReference type="CDD" id="cd01347">
    <property type="entry name" value="ligand_gated_channel"/>
    <property type="match status" value="1"/>
</dbReference>
<dbReference type="InterPro" id="IPR000531">
    <property type="entry name" value="Beta-barrel_TonB"/>
</dbReference>
<evidence type="ECO:0000313" key="17">
    <source>
        <dbReference type="Proteomes" id="UP000025061"/>
    </source>
</evidence>
<dbReference type="GO" id="GO:0006826">
    <property type="term" value="P:iron ion transport"/>
    <property type="evidence" value="ECO:0007669"/>
    <property type="project" value="UniProtKB-KW"/>
</dbReference>
<evidence type="ECO:0000256" key="9">
    <source>
        <dbReference type="ARBA" id="ARBA00023136"/>
    </source>
</evidence>
<dbReference type="Gene3D" id="2.40.170.20">
    <property type="entry name" value="TonB-dependent receptor, beta-barrel domain"/>
    <property type="match status" value="1"/>
</dbReference>
<comment type="similarity">
    <text evidence="11 12">Belongs to the TonB-dependent receptor family.</text>
</comment>
<keyword evidence="3 11" id="KW-1134">Transmembrane beta strand</keyword>
<dbReference type="AlphaFoldDB" id="A0A059FR23"/>
<name>A0A059FR23_9PROT</name>
<keyword evidence="8 12" id="KW-0798">TonB box</keyword>
<dbReference type="PANTHER" id="PTHR32552">
    <property type="entry name" value="FERRICHROME IRON RECEPTOR-RELATED"/>
    <property type="match status" value="1"/>
</dbReference>
<keyword evidence="9 11" id="KW-0472">Membrane</keyword>
<keyword evidence="2 11" id="KW-0813">Transport</keyword>
<keyword evidence="13" id="KW-0732">Signal</keyword>
<evidence type="ECO:0000256" key="4">
    <source>
        <dbReference type="ARBA" id="ARBA00022496"/>
    </source>
</evidence>
<accession>A0A059FR23</accession>
<feature type="domain" description="TonB-dependent receptor-like beta-barrel" evidence="14">
    <location>
        <begin position="283"/>
        <end position="706"/>
    </location>
</feature>
<gene>
    <name evidence="16" type="ORF">HHI_10474</name>
</gene>